<reference evidence="1 2" key="1">
    <citation type="submission" date="2019-10" db="EMBL/GenBank/DDBJ databases">
        <title>Genome sequence of Azospirillum formosense CC-Nfb-7.</title>
        <authorList>
            <person name="Ambrosini A."/>
            <person name="Sant'Anna F.H."/>
            <person name="Cassan F.D."/>
            <person name="Souza E.M."/>
            <person name="Passaglia L.M.P."/>
        </authorList>
    </citation>
    <scope>NUCLEOTIDE SEQUENCE [LARGE SCALE GENOMIC DNA]</scope>
    <source>
        <strain evidence="1 2">CC-NFb-7</strain>
    </source>
</reference>
<evidence type="ECO:0000313" key="1">
    <source>
        <dbReference type="EMBL" id="NUB19791.1"/>
    </source>
</evidence>
<accession>A0ABX2KT83</accession>
<dbReference type="EMBL" id="WHOR01000066">
    <property type="protein sequence ID" value="NUB19791.1"/>
    <property type="molecule type" value="Genomic_DNA"/>
</dbReference>
<comment type="caution">
    <text evidence="1">The sequence shown here is derived from an EMBL/GenBank/DDBJ whole genome shotgun (WGS) entry which is preliminary data.</text>
</comment>
<proteinExistence type="predicted"/>
<gene>
    <name evidence="1" type="ORF">GBZ26_11270</name>
</gene>
<keyword evidence="2" id="KW-1185">Reference proteome</keyword>
<dbReference type="Proteomes" id="UP000639419">
    <property type="component" value="Unassembled WGS sequence"/>
</dbReference>
<evidence type="ECO:0000313" key="2">
    <source>
        <dbReference type="Proteomes" id="UP000639419"/>
    </source>
</evidence>
<dbReference type="RefSeq" id="WP_174438916.1">
    <property type="nucleotide sequence ID" value="NZ_BAABCC010000004.1"/>
</dbReference>
<name>A0ABX2KT83_9PROT</name>
<organism evidence="1 2">
    <name type="scientific">Azospirillum formosense</name>
    <dbReference type="NCBI Taxonomy" id="861533"/>
    <lineage>
        <taxon>Bacteria</taxon>
        <taxon>Pseudomonadati</taxon>
        <taxon>Pseudomonadota</taxon>
        <taxon>Alphaproteobacteria</taxon>
        <taxon>Rhodospirillales</taxon>
        <taxon>Azospirillaceae</taxon>
        <taxon>Azospirillum</taxon>
    </lineage>
</organism>
<sequence>MLASRVRQSIQGAGPTSFMLTDDAATTQSRTIVTAYGSGPTRPGVFTIVDVTASQWAVVEGYATAGSTDSFTVTRTIRNSQGNANNLTWSTTNTKTIFVGECADLLALLCQCPTTGGTGAAYTVTYAPTPLALVSNAVIRLIPHITSVGAAPTLAVNGLPAWPIVRANGQALTGGDLSAGGVVELVCDVTNSRFRLLSSPATSRAAAWVHFDGNGSIFAAAGVASVTRTGVGSYTVNFAATMPNAVYPVAGATANNGVDGANAILLIGTRSTGSVSVSTVRRSDGVLTDAASTSIAIFGA</sequence>
<protein>
    <submittedName>
        <fullName evidence="1">Uncharacterized protein</fullName>
    </submittedName>
</protein>